<feature type="compositionally biased region" description="Basic and acidic residues" evidence="1">
    <location>
        <begin position="92"/>
        <end position="109"/>
    </location>
</feature>
<feature type="compositionally biased region" description="Acidic residues" evidence="1">
    <location>
        <begin position="29"/>
        <end position="54"/>
    </location>
</feature>
<evidence type="ECO:0000256" key="1">
    <source>
        <dbReference type="SAM" id="MobiDB-lite"/>
    </source>
</evidence>
<feature type="compositionally biased region" description="Low complexity" evidence="1">
    <location>
        <begin position="307"/>
        <end position="319"/>
    </location>
</feature>
<dbReference type="Proteomes" id="UP001317742">
    <property type="component" value="Chromosome"/>
</dbReference>
<gene>
    <name evidence="2" type="ORF">SYK_06670</name>
</gene>
<protein>
    <recommendedName>
        <fullName evidence="4">Scaffolding protein</fullName>
    </recommendedName>
</protein>
<reference evidence="2 3" key="1">
    <citation type="submission" date="2022-08" db="EMBL/GenBank/DDBJ databases">
        <title>Genome Sequence of the sulphate-reducing bacterium, Pseudodesulfovibrio sp. SYK.</title>
        <authorList>
            <person name="Kondo R."/>
            <person name="Kataoka T."/>
        </authorList>
    </citation>
    <scope>NUCLEOTIDE SEQUENCE [LARGE SCALE GENOMIC DNA]</scope>
    <source>
        <strain evidence="2 3">SYK</strain>
    </source>
</reference>
<evidence type="ECO:0000313" key="3">
    <source>
        <dbReference type="Proteomes" id="UP001317742"/>
    </source>
</evidence>
<feature type="region of interest" description="Disordered" evidence="1">
    <location>
        <begin position="1"/>
        <end position="138"/>
    </location>
</feature>
<sequence length="333" mass="35791">MKDQDQMTAEEQAEQEFAEAFADETAGAPDEDSASTDDNNFTDDDADDSDDAPEADAANADGELAPDQEGKAAEKELSTEEKAHGYDSMFGRLEKERNEKAQLRDELEALRSQPAAPPVAPDPAPAVPVQQAASDFEVPDELKDDLAAVEKEDPQLAALFKEDTTDGKRLRGVLEDYGSDMALIQASTVQTARDAAAQVSEQGEVINQTVQQSANEAHNAAVYAAVDGYEDLATNPDRALESQQYHQDLRTWVGEQPYATATEKFAVIEKGTPAQVASLINEFNATRETQATPPVDEKTKAAANAALAVDSKPGPLPKSKGSKDDFDAGWDED</sequence>
<feature type="compositionally biased region" description="Low complexity" evidence="1">
    <location>
        <begin position="1"/>
        <end position="10"/>
    </location>
</feature>
<dbReference type="EMBL" id="AP026709">
    <property type="protein sequence ID" value="BDQ36307.1"/>
    <property type="molecule type" value="Genomic_DNA"/>
</dbReference>
<name>A0ABN6S2R5_9BACT</name>
<keyword evidence="3" id="KW-1185">Reference proteome</keyword>
<feature type="compositionally biased region" description="Pro residues" evidence="1">
    <location>
        <begin position="115"/>
        <end position="126"/>
    </location>
</feature>
<accession>A0ABN6S2R5</accession>
<proteinExistence type="predicted"/>
<feature type="region of interest" description="Disordered" evidence="1">
    <location>
        <begin position="307"/>
        <end position="333"/>
    </location>
</feature>
<evidence type="ECO:0008006" key="4">
    <source>
        <dbReference type="Google" id="ProtNLM"/>
    </source>
</evidence>
<evidence type="ECO:0000313" key="2">
    <source>
        <dbReference type="EMBL" id="BDQ36307.1"/>
    </source>
</evidence>
<dbReference type="RefSeq" id="WP_281762222.1">
    <property type="nucleotide sequence ID" value="NZ_AP026709.1"/>
</dbReference>
<organism evidence="2 3">
    <name type="scientific">Pseudodesulfovibrio nedwellii</name>
    <dbReference type="NCBI Taxonomy" id="2973072"/>
    <lineage>
        <taxon>Bacteria</taxon>
        <taxon>Pseudomonadati</taxon>
        <taxon>Thermodesulfobacteriota</taxon>
        <taxon>Desulfovibrionia</taxon>
        <taxon>Desulfovibrionales</taxon>
        <taxon>Desulfovibrionaceae</taxon>
    </lineage>
</organism>
<feature type="compositionally biased region" description="Basic and acidic residues" evidence="1">
    <location>
        <begin position="68"/>
        <end position="85"/>
    </location>
</feature>